<feature type="transmembrane region" description="Helical" evidence="1">
    <location>
        <begin position="152"/>
        <end position="173"/>
    </location>
</feature>
<evidence type="ECO:0000256" key="1">
    <source>
        <dbReference type="SAM" id="Phobius"/>
    </source>
</evidence>
<keyword evidence="1" id="KW-0812">Transmembrane</keyword>
<proteinExistence type="predicted"/>
<feature type="transmembrane region" description="Helical" evidence="1">
    <location>
        <begin position="21"/>
        <end position="46"/>
    </location>
</feature>
<dbReference type="AlphaFoldDB" id="A0AAU8HR64"/>
<reference evidence="2" key="2">
    <citation type="submission" date="2024-06" db="EMBL/GenBank/DDBJ databases">
        <authorList>
            <person name="Petrova K.O."/>
            <person name="Toshchakov S.V."/>
            <person name="Boltjanskaja Y.V."/>
            <person name="Kevbrin V.V."/>
        </authorList>
    </citation>
    <scope>NUCLEOTIDE SEQUENCE</scope>
    <source>
        <strain evidence="2">Z-710</strain>
    </source>
</reference>
<evidence type="ECO:0000313" key="2">
    <source>
        <dbReference type="EMBL" id="XCI27993.1"/>
    </source>
</evidence>
<keyword evidence="1" id="KW-1133">Transmembrane helix</keyword>
<protein>
    <recommendedName>
        <fullName evidence="3">ABC-2 type transport system permease protein</fullName>
    </recommendedName>
</protein>
<gene>
    <name evidence="2" type="ORF">PRVXH_001926</name>
</gene>
<feature type="transmembrane region" description="Helical" evidence="1">
    <location>
        <begin position="66"/>
        <end position="91"/>
    </location>
</feature>
<evidence type="ECO:0008006" key="3">
    <source>
        <dbReference type="Google" id="ProtNLM"/>
    </source>
</evidence>
<feature type="transmembrane region" description="Helical" evidence="1">
    <location>
        <begin position="112"/>
        <end position="140"/>
    </location>
</feature>
<keyword evidence="1" id="KW-0472">Membrane</keyword>
<dbReference type="EMBL" id="CP159485">
    <property type="protein sequence ID" value="XCI27993.1"/>
    <property type="molecule type" value="Genomic_DNA"/>
</dbReference>
<reference evidence="2" key="1">
    <citation type="journal article" date="2018" name="Antonie Van Leeuwenhoek">
        <title>Proteinivorax hydrogeniformans sp. nov., an anaerobic, haloalkaliphilic bacterium fermenting proteinaceous compounds with high hydrogen production.</title>
        <authorList>
            <person name="Boltyanskaya Y."/>
            <person name="Detkova E."/>
            <person name="Pimenov N."/>
            <person name="Kevbrin V."/>
        </authorList>
    </citation>
    <scope>NUCLEOTIDE SEQUENCE</scope>
    <source>
        <strain evidence="2">Z-710</strain>
    </source>
</reference>
<name>A0AAU8HR64_9FIRM</name>
<feature type="transmembrane region" description="Helical" evidence="1">
    <location>
        <begin position="229"/>
        <end position="248"/>
    </location>
</feature>
<dbReference type="RefSeq" id="WP_353892570.1">
    <property type="nucleotide sequence ID" value="NZ_CP159485.1"/>
</dbReference>
<sequence length="257" mass="28857">MATFKTYLKKEVLESIRRYKYLILFLGLIVWGIINTVLLRLLPTLLEGELPPELLQAMQMDRSTAVLSFFQDLFSVGNLLVVFLFMGVVAAERKQKSLMLPFTKNISATGLVLAKAVHYTVVVTIAIVFSVLINILYVFILFEEGSIELVNIVSSTGLYALYFAVTVSLLIFLGSIFKTSIIPGVITLAINFLTPMFHRVPALERILPYNLIEKSYQGFNGAVIWDADIWVTISCALLLIILLNYLAIRRLKVTEVA</sequence>
<organism evidence="2">
    <name type="scientific">Proteinivorax hydrogeniformans</name>
    <dbReference type="NCBI Taxonomy" id="1826727"/>
    <lineage>
        <taxon>Bacteria</taxon>
        <taxon>Bacillati</taxon>
        <taxon>Bacillota</taxon>
        <taxon>Clostridia</taxon>
        <taxon>Eubacteriales</taxon>
        <taxon>Proteinivoracaceae</taxon>
        <taxon>Proteinivorax</taxon>
    </lineage>
</organism>
<feature type="transmembrane region" description="Helical" evidence="1">
    <location>
        <begin position="180"/>
        <end position="198"/>
    </location>
</feature>
<accession>A0AAU8HR64</accession>